<dbReference type="RefSeq" id="WP_095134692.1">
    <property type="nucleotide sequence ID" value="NZ_NIBG01000016.1"/>
</dbReference>
<comment type="similarity">
    <text evidence="2">Belongs to the isochorismate synthase family.</text>
</comment>
<dbReference type="GO" id="GO:0008909">
    <property type="term" value="F:isochorismate synthase activity"/>
    <property type="evidence" value="ECO:0007669"/>
    <property type="project" value="UniProtKB-EC"/>
</dbReference>
<dbReference type="Gene3D" id="3.60.120.10">
    <property type="entry name" value="Anthranilate synthase"/>
    <property type="match status" value="1"/>
</dbReference>
<proteinExistence type="inferred from homology"/>
<keyword evidence="8" id="KW-1185">Reference proteome</keyword>
<protein>
    <recommendedName>
        <fullName evidence="3">isochorismate synthase</fullName>
        <ecNumber evidence="3">5.4.4.2</ecNumber>
    </recommendedName>
    <alternativeName>
        <fullName evidence="5">Isochorismate mutase</fullName>
    </alternativeName>
</protein>
<evidence type="ECO:0000259" key="6">
    <source>
        <dbReference type="Pfam" id="PF00425"/>
    </source>
</evidence>
<dbReference type="InterPro" id="IPR004561">
    <property type="entry name" value="IsoChor_synthase"/>
</dbReference>
<dbReference type="Proteomes" id="UP000216024">
    <property type="component" value="Unassembled WGS sequence"/>
</dbReference>
<dbReference type="AlphaFoldDB" id="A0A267MHW1"/>
<dbReference type="SUPFAM" id="SSF56322">
    <property type="entry name" value="ADC synthase"/>
    <property type="match status" value="1"/>
</dbReference>
<comment type="caution">
    <text evidence="7">The sequence shown here is derived from an EMBL/GenBank/DDBJ whole genome shotgun (WGS) entry which is preliminary data.</text>
</comment>
<evidence type="ECO:0000256" key="3">
    <source>
        <dbReference type="ARBA" id="ARBA00012824"/>
    </source>
</evidence>
<keyword evidence="4" id="KW-0413">Isomerase</keyword>
<reference evidence="7 8" key="1">
    <citation type="submission" date="2017-06" db="EMBL/GenBank/DDBJ databases">
        <title>Draft genome sequence of anaerobic fermentative bacterium Anaeromicrobium sediminis DY2726D isolated from West Pacific Ocean sediments.</title>
        <authorList>
            <person name="Zeng X."/>
        </authorList>
    </citation>
    <scope>NUCLEOTIDE SEQUENCE [LARGE SCALE GENOMIC DNA]</scope>
    <source>
        <strain evidence="7 8">DY2726D</strain>
    </source>
</reference>
<evidence type="ECO:0000256" key="5">
    <source>
        <dbReference type="ARBA" id="ARBA00041564"/>
    </source>
</evidence>
<gene>
    <name evidence="7" type="ORF">CCE28_15750</name>
</gene>
<accession>A0A267MHW1</accession>
<evidence type="ECO:0000256" key="1">
    <source>
        <dbReference type="ARBA" id="ARBA00000799"/>
    </source>
</evidence>
<dbReference type="NCBIfam" id="TIGR00543">
    <property type="entry name" value="isochor_syn"/>
    <property type="match status" value="1"/>
</dbReference>
<organism evidence="7 8">
    <name type="scientific">Anaeromicrobium sediminis</name>
    <dbReference type="NCBI Taxonomy" id="1478221"/>
    <lineage>
        <taxon>Bacteria</taxon>
        <taxon>Bacillati</taxon>
        <taxon>Bacillota</taxon>
        <taxon>Clostridia</taxon>
        <taxon>Peptostreptococcales</taxon>
        <taxon>Thermotaleaceae</taxon>
        <taxon>Anaeromicrobium</taxon>
    </lineage>
</organism>
<comment type="catalytic activity">
    <reaction evidence="1">
        <text>chorismate = isochorismate</text>
        <dbReference type="Rhea" id="RHEA:18985"/>
        <dbReference type="ChEBI" id="CHEBI:29748"/>
        <dbReference type="ChEBI" id="CHEBI:29780"/>
        <dbReference type="EC" id="5.4.4.2"/>
    </reaction>
</comment>
<dbReference type="InterPro" id="IPR005801">
    <property type="entry name" value="ADC_synthase"/>
</dbReference>
<dbReference type="Pfam" id="PF00425">
    <property type="entry name" value="Chorismate_bind"/>
    <property type="match status" value="1"/>
</dbReference>
<dbReference type="InterPro" id="IPR015890">
    <property type="entry name" value="Chorismate_C"/>
</dbReference>
<evidence type="ECO:0000256" key="2">
    <source>
        <dbReference type="ARBA" id="ARBA00005297"/>
    </source>
</evidence>
<dbReference type="EC" id="5.4.4.2" evidence="3"/>
<evidence type="ECO:0000313" key="7">
    <source>
        <dbReference type="EMBL" id="PAB58390.1"/>
    </source>
</evidence>
<dbReference type="OrthoDB" id="9803598at2"/>
<dbReference type="EMBL" id="NIBG01000016">
    <property type="protein sequence ID" value="PAB58390.1"/>
    <property type="molecule type" value="Genomic_DNA"/>
</dbReference>
<dbReference type="GO" id="GO:0009697">
    <property type="term" value="P:salicylic acid biosynthetic process"/>
    <property type="evidence" value="ECO:0007669"/>
    <property type="project" value="TreeGrafter"/>
</dbReference>
<sequence length="381" mass="44645">MKYKEKKIKLDNPLSFWNYFKNEERFLFYNPLKKEYILGAKRLKTFSMKENLKDYLYTFSSMRFFDSIKDEKWAGFGNETIAFEYYLVEKDGQQTLYYLKDFIEIENREVKICKHSYKYATEDEQDWKELFSVANNSISRKEVNKVVISREIKIECDRVVNVDSLLENLLKKNPNSFVFSYFKEGKTFLGATPEILVQKEKDNILSYALAGTIERREKNDELQKTRLLNDPKNRYEHEIVIDSIVNVVKKFTEETIVDETTTLTLKNVHHLYTPIYTKDKSSTLLEWVRRLHPTPAVGGNPANKALELIKRHEKHERGLYGAPIGIMDQNGDGVFVVGIRSALIEQNTVYAYAGCGIVDESDYEIEYIETKNKLRTIIESL</sequence>
<evidence type="ECO:0000313" key="8">
    <source>
        <dbReference type="Proteomes" id="UP000216024"/>
    </source>
</evidence>
<dbReference type="PANTHER" id="PTHR42839">
    <property type="entry name" value="ISOCHORISMATE SYNTHASE ENTC"/>
    <property type="match status" value="1"/>
</dbReference>
<feature type="domain" description="Chorismate-utilising enzyme C-terminal" evidence="6">
    <location>
        <begin position="124"/>
        <end position="373"/>
    </location>
</feature>
<dbReference type="PANTHER" id="PTHR42839:SF1">
    <property type="entry name" value="ISOCHORISMATE SYNTHASE MENF"/>
    <property type="match status" value="1"/>
</dbReference>
<evidence type="ECO:0000256" key="4">
    <source>
        <dbReference type="ARBA" id="ARBA00023235"/>
    </source>
</evidence>
<name>A0A267MHW1_9FIRM</name>